<keyword evidence="10" id="KW-0442">Lipid degradation</keyword>
<comment type="similarity">
    <text evidence="4">Belongs to the AB hydrolase superfamily. Lipase family.</text>
</comment>
<keyword evidence="16" id="KW-0325">Glycoprotein</keyword>
<evidence type="ECO:0000256" key="16">
    <source>
        <dbReference type="ARBA" id="ARBA00023180"/>
    </source>
</evidence>
<keyword evidence="7" id="KW-0812">Transmembrane</keyword>
<reference evidence="21 22" key="1">
    <citation type="submission" date="2022-09" db="EMBL/GenBank/DDBJ databases">
        <authorList>
            <person name="Palmer J.M."/>
        </authorList>
    </citation>
    <scope>NUCLEOTIDE SEQUENCE [LARGE SCALE GENOMIC DNA]</scope>
    <source>
        <strain evidence="21 22">DSM 7382</strain>
    </source>
</reference>
<dbReference type="GO" id="GO:0006660">
    <property type="term" value="P:phosphatidylserine catabolic process"/>
    <property type="evidence" value="ECO:0007669"/>
    <property type="project" value="TreeGrafter"/>
</dbReference>
<dbReference type="Pfam" id="PF01764">
    <property type="entry name" value="Lipase_3"/>
    <property type="match status" value="1"/>
</dbReference>
<evidence type="ECO:0000256" key="12">
    <source>
        <dbReference type="ARBA" id="ARBA00022989"/>
    </source>
</evidence>
<dbReference type="EMBL" id="JASBNA010000006">
    <property type="protein sequence ID" value="KAK7690450.1"/>
    <property type="molecule type" value="Genomic_DNA"/>
</dbReference>
<evidence type="ECO:0000256" key="14">
    <source>
        <dbReference type="ARBA" id="ARBA00023098"/>
    </source>
</evidence>
<gene>
    <name evidence="21" type="ORF">QCA50_005548</name>
</gene>
<evidence type="ECO:0000256" key="8">
    <source>
        <dbReference type="ARBA" id="ARBA00022753"/>
    </source>
</evidence>
<comment type="catalytic activity">
    <reaction evidence="1">
        <text>a triacylglycerol + H2O = a diacylglycerol + a fatty acid + H(+)</text>
        <dbReference type="Rhea" id="RHEA:12044"/>
        <dbReference type="ChEBI" id="CHEBI:15377"/>
        <dbReference type="ChEBI" id="CHEBI:15378"/>
        <dbReference type="ChEBI" id="CHEBI:17855"/>
        <dbReference type="ChEBI" id="CHEBI:18035"/>
        <dbReference type="ChEBI" id="CHEBI:28868"/>
        <dbReference type="EC" id="3.1.1.3"/>
    </reaction>
</comment>
<dbReference type="EC" id="3.1.1.3" evidence="6"/>
<evidence type="ECO:0000256" key="19">
    <source>
        <dbReference type="SAM" id="SignalP"/>
    </source>
</evidence>
<dbReference type="InterPro" id="IPR029058">
    <property type="entry name" value="AB_hydrolase_fold"/>
</dbReference>
<evidence type="ECO:0000256" key="2">
    <source>
        <dbReference type="ARBA" id="ARBA00004270"/>
    </source>
</evidence>
<evidence type="ECO:0000256" key="11">
    <source>
        <dbReference type="ARBA" id="ARBA00022968"/>
    </source>
</evidence>
<comment type="subunit">
    <text evidence="5">Binds to both phosphatidylinositol (PI) and phosphatidylinositol 3,5-bisphosphate (PIP2).</text>
</comment>
<dbReference type="AlphaFoldDB" id="A0AAW0GAQ7"/>
<evidence type="ECO:0000313" key="21">
    <source>
        <dbReference type="EMBL" id="KAK7690450.1"/>
    </source>
</evidence>
<keyword evidence="22" id="KW-1185">Reference proteome</keyword>
<comment type="subcellular location">
    <subcellularLocation>
        <location evidence="3">Endosome</location>
        <location evidence="3">Multivesicular body membrane</location>
        <topology evidence="3">Single-pass type II membrane protein</topology>
    </subcellularLocation>
    <subcellularLocation>
        <location evidence="2">Prevacuolar compartment membrane</location>
        <topology evidence="2">Single-pass type II membrane protein</topology>
    </subcellularLocation>
</comment>
<dbReference type="InterPro" id="IPR050805">
    <property type="entry name" value="ATG15_Lipase"/>
</dbReference>
<evidence type="ECO:0000256" key="15">
    <source>
        <dbReference type="ARBA" id="ARBA00023136"/>
    </source>
</evidence>
<evidence type="ECO:0000256" key="3">
    <source>
        <dbReference type="ARBA" id="ARBA00004343"/>
    </source>
</evidence>
<dbReference type="GO" id="GO:0032585">
    <property type="term" value="C:multivesicular body membrane"/>
    <property type="evidence" value="ECO:0007669"/>
    <property type="project" value="UniProtKB-SubCell"/>
</dbReference>
<evidence type="ECO:0000313" key="22">
    <source>
        <dbReference type="Proteomes" id="UP001385951"/>
    </source>
</evidence>
<evidence type="ECO:0000256" key="4">
    <source>
        <dbReference type="ARBA" id="ARBA00010701"/>
    </source>
</evidence>
<evidence type="ECO:0000256" key="7">
    <source>
        <dbReference type="ARBA" id="ARBA00022692"/>
    </source>
</evidence>
<accession>A0AAW0GAQ7</accession>
<keyword evidence="9" id="KW-0378">Hydrolase</keyword>
<feature type="chain" id="PRO_5043821926" description="triacylglycerol lipase" evidence="19">
    <location>
        <begin position="21"/>
        <end position="443"/>
    </location>
</feature>
<evidence type="ECO:0000256" key="17">
    <source>
        <dbReference type="ARBA" id="ARBA00024663"/>
    </source>
</evidence>
<keyword evidence="19" id="KW-0732">Signal</keyword>
<dbReference type="CDD" id="cd00519">
    <property type="entry name" value="Lipase_3"/>
    <property type="match status" value="1"/>
</dbReference>
<dbReference type="GO" id="GO:0046461">
    <property type="term" value="P:neutral lipid catabolic process"/>
    <property type="evidence" value="ECO:0007669"/>
    <property type="project" value="TreeGrafter"/>
</dbReference>
<comment type="function">
    <text evidence="17">Lipase which is essential for lysis of subvacuolar cytoplasm to vacuole targeted bodies and intravacuolar autophagic bodies. Involved in the lysis of intravacuolar multivesicular body (MVB) vesicles. The intravacuolar membrane disintegration by ATG15 is critical to life span extension.</text>
</comment>
<dbReference type="SUPFAM" id="SSF53474">
    <property type="entry name" value="alpha/beta-Hydrolases"/>
    <property type="match status" value="1"/>
</dbReference>
<comment type="caution">
    <text evidence="21">The sequence shown here is derived from an EMBL/GenBank/DDBJ whole genome shotgun (WGS) entry which is preliminary data.</text>
</comment>
<evidence type="ECO:0000256" key="10">
    <source>
        <dbReference type="ARBA" id="ARBA00022963"/>
    </source>
</evidence>
<protein>
    <recommendedName>
        <fullName evidence="6">triacylglycerol lipase</fullName>
        <ecNumber evidence="6">3.1.1.3</ecNumber>
    </recommendedName>
    <alternativeName>
        <fullName evidence="18">Autophagy-related protein 15</fullName>
    </alternativeName>
</protein>
<evidence type="ECO:0000256" key="6">
    <source>
        <dbReference type="ARBA" id="ARBA00013279"/>
    </source>
</evidence>
<proteinExistence type="inferred from homology"/>
<dbReference type="Proteomes" id="UP001385951">
    <property type="component" value="Unassembled WGS sequence"/>
</dbReference>
<feature type="domain" description="Fungal lipase-type" evidence="20">
    <location>
        <begin position="258"/>
        <end position="285"/>
    </location>
</feature>
<evidence type="ECO:0000256" key="1">
    <source>
        <dbReference type="ARBA" id="ARBA00001024"/>
    </source>
</evidence>
<evidence type="ECO:0000256" key="9">
    <source>
        <dbReference type="ARBA" id="ARBA00022801"/>
    </source>
</evidence>
<keyword evidence="14" id="KW-0443">Lipid metabolism</keyword>
<keyword evidence="13" id="KW-0072">Autophagy</keyword>
<dbReference type="PANTHER" id="PTHR47175:SF2">
    <property type="entry name" value="LIPASE ATG15-RELATED"/>
    <property type="match status" value="1"/>
</dbReference>
<dbReference type="Gene3D" id="3.40.50.1820">
    <property type="entry name" value="alpha/beta hydrolase"/>
    <property type="match status" value="1"/>
</dbReference>
<keyword evidence="8" id="KW-0967">Endosome</keyword>
<dbReference type="InterPro" id="IPR002921">
    <property type="entry name" value="Fungal_lipase-type"/>
</dbReference>
<keyword evidence="11" id="KW-0735">Signal-anchor</keyword>
<keyword evidence="12" id="KW-1133">Transmembrane helix</keyword>
<evidence type="ECO:0000256" key="5">
    <source>
        <dbReference type="ARBA" id="ARBA00011137"/>
    </source>
</evidence>
<evidence type="ECO:0000259" key="20">
    <source>
        <dbReference type="Pfam" id="PF01764"/>
    </source>
</evidence>
<evidence type="ECO:0000256" key="18">
    <source>
        <dbReference type="ARBA" id="ARBA00029828"/>
    </source>
</evidence>
<dbReference type="PANTHER" id="PTHR47175">
    <property type="entry name" value="LIPASE ATG15-RELATED"/>
    <property type="match status" value="1"/>
</dbReference>
<dbReference type="GO" id="GO:0005775">
    <property type="term" value="C:vacuolar lumen"/>
    <property type="evidence" value="ECO:0007669"/>
    <property type="project" value="TreeGrafter"/>
</dbReference>
<dbReference type="GO" id="GO:0004620">
    <property type="term" value="F:phospholipase activity"/>
    <property type="evidence" value="ECO:0007669"/>
    <property type="project" value="TreeGrafter"/>
</dbReference>
<keyword evidence="15" id="KW-0472">Membrane</keyword>
<dbReference type="GO" id="GO:0034727">
    <property type="term" value="P:piecemeal microautophagy of the nucleus"/>
    <property type="evidence" value="ECO:0007669"/>
    <property type="project" value="TreeGrafter"/>
</dbReference>
<dbReference type="FunFam" id="3.40.50.1820:FF:000129">
    <property type="entry name" value="Autophagy related lipase Atg15, putative"/>
    <property type="match status" value="1"/>
</dbReference>
<feature type="signal peptide" evidence="19">
    <location>
        <begin position="1"/>
        <end position="20"/>
    </location>
</feature>
<dbReference type="GO" id="GO:0034496">
    <property type="term" value="P:multivesicular body membrane disassembly"/>
    <property type="evidence" value="ECO:0007669"/>
    <property type="project" value="TreeGrafter"/>
</dbReference>
<dbReference type="GO" id="GO:0004806">
    <property type="term" value="F:triacylglycerol lipase activity"/>
    <property type="evidence" value="ECO:0007669"/>
    <property type="project" value="UniProtKB-EC"/>
</dbReference>
<sequence length="443" mass="49311">MLRLTAIFHLLLFGTQLCISKQAKFDVVHESLVEFQLRHYHTITADAQILFHDAPEDLSDSIRLPLSPNPSYTIKTKRTTSHKPQSYEDYLYARSLSIQGEPYREIQWAEDDIIAPDVENRQTLLELAKMTNNAYLEPGEAGWYELSGEWNVSYPFGWEPDQDGFRGHVFATPDNSTVVLAIKGTSASFIGGGGPTSKKDKINDNLLFSCCCARIDWTWTTVCDCYRGGWKCDQSCLEKALIDDSLFYPIGTNLYNNITYMYPDSNIWIIGHSLGGALASLIGITFGAPAVTFESPGERMAAGRLHVLLPPSTQHVTHVYHTADPIAMGTCNGVLSSCALGGYAMESKCHLGKSIVYDTVSNLSWAVDIRTHTIGTVIEKLLTDPWAPSEDLGREVPEPVAEDDCVECYSWEFGDFPPTKKIQGDVMLNNRTSAFSNKCTRDF</sequence>
<evidence type="ECO:0000256" key="13">
    <source>
        <dbReference type="ARBA" id="ARBA00023006"/>
    </source>
</evidence>
<organism evidence="21 22">
    <name type="scientific">Cerrena zonata</name>
    <dbReference type="NCBI Taxonomy" id="2478898"/>
    <lineage>
        <taxon>Eukaryota</taxon>
        <taxon>Fungi</taxon>
        <taxon>Dikarya</taxon>
        <taxon>Basidiomycota</taxon>
        <taxon>Agaricomycotina</taxon>
        <taxon>Agaricomycetes</taxon>
        <taxon>Polyporales</taxon>
        <taxon>Cerrenaceae</taxon>
        <taxon>Cerrena</taxon>
    </lineage>
</organism>
<name>A0AAW0GAQ7_9APHY</name>